<organism evidence="1 2">
    <name type="scientific">Priestia megaterium</name>
    <name type="common">Bacillus megaterium</name>
    <dbReference type="NCBI Taxonomy" id="1404"/>
    <lineage>
        <taxon>Bacteria</taxon>
        <taxon>Bacillati</taxon>
        <taxon>Bacillota</taxon>
        <taxon>Bacilli</taxon>
        <taxon>Bacillales</taxon>
        <taxon>Bacillaceae</taxon>
        <taxon>Priestia</taxon>
    </lineage>
</organism>
<proteinExistence type="predicted"/>
<name>A0A6H1P6Z7_PRIMG</name>
<dbReference type="Gene3D" id="3.10.450.50">
    <property type="match status" value="1"/>
</dbReference>
<evidence type="ECO:0000313" key="2">
    <source>
        <dbReference type="Proteomes" id="UP000501868"/>
    </source>
</evidence>
<dbReference type="SUPFAM" id="SSF54427">
    <property type="entry name" value="NTF2-like"/>
    <property type="match status" value="1"/>
</dbReference>
<accession>A0A6H1P6Z7</accession>
<reference evidence="1 2" key="1">
    <citation type="submission" date="2020-04" db="EMBL/GenBank/DDBJ databases">
        <title>Genome-Wide Identification of 5-Methylcytosine Sites in Bacterial Genomes By High-Throughput Sequencing of MspJI Restriction Fragments.</title>
        <authorList>
            <person name="Wu V."/>
        </authorList>
    </citation>
    <scope>NUCLEOTIDE SEQUENCE [LARGE SCALE GENOMIC DNA]</scope>
    <source>
        <strain evidence="1 2">S2</strain>
    </source>
</reference>
<protein>
    <submittedName>
        <fullName evidence="1">Nuclear transport factor 2 family protein</fullName>
    </submittedName>
</protein>
<reference evidence="1 2" key="2">
    <citation type="submission" date="2020-04" db="EMBL/GenBank/DDBJ databases">
        <authorList>
            <person name="Fomenkov A."/>
            <person name="Anton B.P."/>
            <person name="Roberts R.J."/>
        </authorList>
    </citation>
    <scope>NUCLEOTIDE SEQUENCE [LARGE SCALE GENOMIC DNA]</scope>
    <source>
        <strain evidence="1 2">S2</strain>
    </source>
</reference>
<evidence type="ECO:0000313" key="1">
    <source>
        <dbReference type="EMBL" id="QIZ09349.1"/>
    </source>
</evidence>
<dbReference type="InterPro" id="IPR032710">
    <property type="entry name" value="NTF2-like_dom_sf"/>
</dbReference>
<dbReference type="EMBL" id="CP051128">
    <property type="protein sequence ID" value="QIZ09349.1"/>
    <property type="molecule type" value="Genomic_DNA"/>
</dbReference>
<gene>
    <name evidence="1" type="ORF">HFZ78_23815</name>
</gene>
<dbReference type="AlphaFoldDB" id="A0A6H1P6Z7"/>
<sequence>MNKSIKNDWENAFAQKSEAAFGEAFAEDVVLEAAVLNAPITGRENVRKIMGAASKIYESLTFTRSATSGLQEYKEWEAQTFGGVLLKGITVLTRSENQAIAHIAIHHRPLGGALKFSAVLRDSLHGEIDPSYFYSENIFKNLIGSDSYEQID</sequence>
<dbReference type="Proteomes" id="UP000501868">
    <property type="component" value="Chromosome"/>
</dbReference>